<dbReference type="SUPFAM" id="SSF74924">
    <property type="entry name" value="Cap-Gly domain"/>
    <property type="match status" value="1"/>
</dbReference>
<keyword evidence="12" id="KW-1185">Reference proteome</keyword>
<evidence type="ECO:0000313" key="12">
    <source>
        <dbReference type="Proteomes" id="UP000249619"/>
    </source>
</evidence>
<feature type="compositionally biased region" description="Polar residues" evidence="9">
    <location>
        <begin position="121"/>
        <end position="136"/>
    </location>
</feature>
<sequence length="1169" mass="131039">MSAIKVGQTVETTSEQQGIVRYVGPIHVSDGIFIGIELPTPTGKNDGSVRGERYFTCPPGHGLFIRDSSIASIISQPAPPPPSTPRNAAPKPKPPTTTPRARPSSVIAPKPGAPTRPPTITKRQSVAAISSQSNLRGPTRKASVASISSNPAAESSRTAPSTSRPSLASSVNSNAGKPPRGDSNIESLQTKIRHLEKQHAEDQERLRELTQVRDERDRFNGIIQKIQAKCQSQYGEVQELKEKARALQQENEALSKTHQDHEVDLEDALVDKEMAEERADQAEAEMESLRKRVEEQSLELDILRDEAELFTTEMTEEQKQEAGYYRLQHENDRLRNALIMLKEVTEEKDRDQEARISSLEADLSQLEHLEQENATLHERVTECDSLVDHLKQQLDASNEWEDMVAELSDQNQNLQDRIAEQEMIVQDLENLRELNDELEAQHLEQEEDMLAELEAKNSELAEQTRQIAEQAAIIADNESLITKFRDLVMDLQTKMADAESSKTMTEAQVKDTTGRFNEVMDLNRQLRAATVLSTTREIEASLISLKADQLAERLEIWNETESKEFTRSESLQAYLTAERIVGKSELLMNVLRSTNRQMSNGGRLDDALSRLVCVQSISHLEVLKDGSHRLWSAIRSLTLVEFANIGPTYQELITVEQVLDQGLNALKADTVNFEEFAGSLERSTKTHEAILSSHQDVLAERPEGELISRVTSIHARLDYITYMYDLATFALQKVPENILEECEYTLEHFKTPLDTTQGALAAAAKLLRTVEALSQDNMYPRLPEGLDDAIKFDDALAQAAHGIAGFTRSLIEEVAKCASISDPESLSEAEIANMKASIDDLDTKQRSIFLSAGLNGLTFSLRHWTDHASVLSNNTEIERGPTPWAQKAKEVEAARKKDDEAVRQLQALTAEHRVTVLKIHEREQVIATKELEIEHLLAKIRDAATKTEGVEALQEELTKRHDIIMELQELNRAQTLEMEALRERLANASEHGRNDAEPTTDNNTAPTEQPQQTTDPRSVPGGLKTFIDALQNENHWLREREYKDAFDRNLRDIFGKMEYARHDAVHRDSMARLDAIELAWLTDDDSEDIDASSATSSPVQGESGLTYHIPQHAYGSGRPKMSALELSGISLGWEERAHSHKVALEQAEEDFMFMSMIQEDDEDASLFTL</sequence>
<comment type="caution">
    <text evidence="11">The sequence shown here is derived from an EMBL/GenBank/DDBJ whole genome shotgun (WGS) entry which is preliminary data.</text>
</comment>
<dbReference type="Proteomes" id="UP000249619">
    <property type="component" value="Unassembled WGS sequence"/>
</dbReference>
<keyword evidence="5" id="KW-0243">Dynein</keyword>
<protein>
    <submittedName>
        <fullName evidence="11">Cap-gly domain-containing protein</fullName>
    </submittedName>
</protein>
<evidence type="ECO:0000256" key="2">
    <source>
        <dbReference type="ARBA" id="ARBA00011010"/>
    </source>
</evidence>
<feature type="coiled-coil region" evidence="8">
    <location>
        <begin position="185"/>
        <end position="470"/>
    </location>
</feature>
<dbReference type="Pfam" id="PF01302">
    <property type="entry name" value="CAP_GLY"/>
    <property type="match status" value="1"/>
</dbReference>
<evidence type="ECO:0000256" key="3">
    <source>
        <dbReference type="ARBA" id="ARBA00022490"/>
    </source>
</evidence>
<dbReference type="PROSITE" id="PS00845">
    <property type="entry name" value="CAP_GLY_1"/>
    <property type="match status" value="1"/>
</dbReference>
<name>A0A364MUC5_STELY</name>
<keyword evidence="3" id="KW-0963">Cytoplasm</keyword>
<dbReference type="STRING" id="183478.A0A364MUC5"/>
<reference evidence="12" key="1">
    <citation type="submission" date="2018-05" db="EMBL/GenBank/DDBJ databases">
        <title>Draft genome sequence of Stemphylium lycopersici strain CIDEFI 213.</title>
        <authorList>
            <person name="Medina R."/>
            <person name="Franco M.E.E."/>
            <person name="Lucentini C.G."/>
            <person name="Saparrat M.C.N."/>
            <person name="Balatti P.A."/>
        </authorList>
    </citation>
    <scope>NUCLEOTIDE SEQUENCE [LARGE SCALE GENOMIC DNA]</scope>
    <source>
        <strain evidence="12">CIDEFI 213</strain>
    </source>
</reference>
<evidence type="ECO:0000256" key="8">
    <source>
        <dbReference type="SAM" id="Coils"/>
    </source>
</evidence>
<keyword evidence="6 8" id="KW-0175">Coiled coil</keyword>
<dbReference type="GO" id="GO:0005874">
    <property type="term" value="C:microtubule"/>
    <property type="evidence" value="ECO:0007669"/>
    <property type="project" value="UniProtKB-KW"/>
</dbReference>
<comment type="similarity">
    <text evidence="2">Belongs to the dynactin 150 kDa subunit family.</text>
</comment>
<proteinExistence type="inferred from homology"/>
<gene>
    <name evidence="11" type="ORF">DDE83_008097</name>
</gene>
<dbReference type="InterPro" id="IPR022157">
    <property type="entry name" value="Dynactin"/>
</dbReference>
<organism evidence="11 12">
    <name type="scientific">Stemphylium lycopersici</name>
    <name type="common">Tomato gray leaf spot disease fungus</name>
    <name type="synonym">Thyrospora lycopersici</name>
    <dbReference type="NCBI Taxonomy" id="183478"/>
    <lineage>
        <taxon>Eukaryota</taxon>
        <taxon>Fungi</taxon>
        <taxon>Dikarya</taxon>
        <taxon>Ascomycota</taxon>
        <taxon>Pezizomycotina</taxon>
        <taxon>Dothideomycetes</taxon>
        <taxon>Pleosporomycetidae</taxon>
        <taxon>Pleosporales</taxon>
        <taxon>Pleosporineae</taxon>
        <taxon>Pleosporaceae</taxon>
        <taxon>Stemphylium</taxon>
    </lineage>
</organism>
<dbReference type="Gene3D" id="2.30.30.190">
    <property type="entry name" value="CAP Gly-rich-like domain"/>
    <property type="match status" value="1"/>
</dbReference>
<dbReference type="GO" id="GO:0030286">
    <property type="term" value="C:dynein complex"/>
    <property type="evidence" value="ECO:0007669"/>
    <property type="project" value="UniProtKB-KW"/>
</dbReference>
<feature type="compositionally biased region" description="Low complexity" evidence="9">
    <location>
        <begin position="151"/>
        <end position="166"/>
    </location>
</feature>
<evidence type="ECO:0000313" key="11">
    <source>
        <dbReference type="EMBL" id="RAR03763.1"/>
    </source>
</evidence>
<evidence type="ECO:0000259" key="10">
    <source>
        <dbReference type="PROSITE" id="PS50245"/>
    </source>
</evidence>
<feature type="domain" description="CAP-Gly" evidence="10">
    <location>
        <begin position="24"/>
        <end position="66"/>
    </location>
</feature>
<dbReference type="PROSITE" id="PS50245">
    <property type="entry name" value="CAP_GLY_2"/>
    <property type="match status" value="1"/>
</dbReference>
<keyword evidence="4" id="KW-0493">Microtubule</keyword>
<dbReference type="SMART" id="SM01052">
    <property type="entry name" value="CAP_GLY"/>
    <property type="match status" value="1"/>
</dbReference>
<evidence type="ECO:0000256" key="6">
    <source>
        <dbReference type="ARBA" id="ARBA00023054"/>
    </source>
</evidence>
<evidence type="ECO:0000256" key="7">
    <source>
        <dbReference type="ARBA" id="ARBA00023212"/>
    </source>
</evidence>
<dbReference type="Pfam" id="PF12455">
    <property type="entry name" value="Dynactin"/>
    <property type="match status" value="1"/>
</dbReference>
<dbReference type="AlphaFoldDB" id="A0A364MUC5"/>
<dbReference type="InterPro" id="IPR036859">
    <property type="entry name" value="CAP-Gly_dom_sf"/>
</dbReference>
<dbReference type="EMBL" id="QGDH01000171">
    <property type="protein sequence ID" value="RAR03763.1"/>
    <property type="molecule type" value="Genomic_DNA"/>
</dbReference>
<evidence type="ECO:0000256" key="5">
    <source>
        <dbReference type="ARBA" id="ARBA00023017"/>
    </source>
</evidence>
<evidence type="ECO:0000256" key="4">
    <source>
        <dbReference type="ARBA" id="ARBA00022701"/>
    </source>
</evidence>
<feature type="compositionally biased region" description="Polar residues" evidence="9">
    <location>
        <begin position="997"/>
        <end position="1016"/>
    </location>
</feature>
<evidence type="ECO:0000256" key="1">
    <source>
        <dbReference type="ARBA" id="ARBA00004245"/>
    </source>
</evidence>
<dbReference type="InterPro" id="IPR000938">
    <property type="entry name" value="CAP-Gly_domain"/>
</dbReference>
<dbReference type="PANTHER" id="PTHR18916">
    <property type="entry name" value="DYNACTIN 1-RELATED MICROTUBULE-BINDING"/>
    <property type="match status" value="1"/>
</dbReference>
<evidence type="ECO:0000256" key="9">
    <source>
        <dbReference type="SAM" id="MobiDB-lite"/>
    </source>
</evidence>
<dbReference type="OrthoDB" id="2130750at2759"/>
<comment type="subcellular location">
    <subcellularLocation>
        <location evidence="1">Cytoplasm</location>
        <location evidence="1">Cytoskeleton</location>
    </subcellularLocation>
</comment>
<accession>A0A364MUC5</accession>
<feature type="region of interest" description="Disordered" evidence="9">
    <location>
        <begin position="988"/>
        <end position="1023"/>
    </location>
</feature>
<keyword evidence="7" id="KW-0206">Cytoskeleton</keyword>
<feature type="region of interest" description="Disordered" evidence="9">
    <location>
        <begin position="73"/>
        <end position="184"/>
    </location>
</feature>